<comment type="caution">
    <text evidence="1">The sequence shown here is derived from an EMBL/GenBank/DDBJ whole genome shotgun (WGS) entry which is preliminary data.</text>
</comment>
<evidence type="ECO:0000313" key="2">
    <source>
        <dbReference type="Proteomes" id="UP001054252"/>
    </source>
</evidence>
<accession>A0AAV5K4C7</accession>
<gene>
    <name evidence="1" type="ORF">SLEP1_g28826</name>
</gene>
<reference evidence="1 2" key="1">
    <citation type="journal article" date="2021" name="Commun. Biol.">
        <title>The genome of Shorea leprosula (Dipterocarpaceae) highlights the ecological relevance of drought in aseasonal tropical rainforests.</title>
        <authorList>
            <person name="Ng K.K.S."/>
            <person name="Kobayashi M.J."/>
            <person name="Fawcett J.A."/>
            <person name="Hatakeyama M."/>
            <person name="Paape T."/>
            <person name="Ng C.H."/>
            <person name="Ang C.C."/>
            <person name="Tnah L.H."/>
            <person name="Lee C.T."/>
            <person name="Nishiyama T."/>
            <person name="Sese J."/>
            <person name="O'Brien M.J."/>
            <person name="Copetti D."/>
            <person name="Mohd Noor M.I."/>
            <person name="Ong R.C."/>
            <person name="Putra M."/>
            <person name="Sireger I.Z."/>
            <person name="Indrioko S."/>
            <person name="Kosugi Y."/>
            <person name="Izuno A."/>
            <person name="Isagi Y."/>
            <person name="Lee S.L."/>
            <person name="Shimizu K.K."/>
        </authorList>
    </citation>
    <scope>NUCLEOTIDE SEQUENCE [LARGE SCALE GENOMIC DNA]</scope>
    <source>
        <strain evidence="1">214</strain>
    </source>
</reference>
<dbReference type="AlphaFoldDB" id="A0AAV5K4C7"/>
<protein>
    <submittedName>
        <fullName evidence="1">Uncharacterized protein</fullName>
    </submittedName>
</protein>
<organism evidence="1 2">
    <name type="scientific">Rubroshorea leprosula</name>
    <dbReference type="NCBI Taxonomy" id="152421"/>
    <lineage>
        <taxon>Eukaryota</taxon>
        <taxon>Viridiplantae</taxon>
        <taxon>Streptophyta</taxon>
        <taxon>Embryophyta</taxon>
        <taxon>Tracheophyta</taxon>
        <taxon>Spermatophyta</taxon>
        <taxon>Magnoliopsida</taxon>
        <taxon>eudicotyledons</taxon>
        <taxon>Gunneridae</taxon>
        <taxon>Pentapetalae</taxon>
        <taxon>rosids</taxon>
        <taxon>malvids</taxon>
        <taxon>Malvales</taxon>
        <taxon>Dipterocarpaceae</taxon>
        <taxon>Rubroshorea</taxon>
    </lineage>
</organism>
<dbReference type="Proteomes" id="UP001054252">
    <property type="component" value="Unassembled WGS sequence"/>
</dbReference>
<dbReference type="Pfam" id="PF14223">
    <property type="entry name" value="Retrotran_gag_2"/>
    <property type="match status" value="1"/>
</dbReference>
<dbReference type="EMBL" id="BPVZ01000050">
    <property type="protein sequence ID" value="GKV18442.1"/>
    <property type="molecule type" value="Genomic_DNA"/>
</dbReference>
<proteinExistence type="predicted"/>
<sequence>MQHYLVAQDLWDVVQLNEMSDQREWIKKNALALHSIKISCGTEMFNRIKEMASAKDAWDALAEMQRPPSYHDIVDLQEVFPWDIDKLQEETLTGQQKTLHNWIRRGNIGKVKQFLRDNPDSRFEIILDSAIHVAITAGKKDVARYLYKETPLQCLNGDRGFFLLQECIKKKMFGMSFDNLFPFAVNVSLLSHKLWYQILHSIYSALFQSWHSETLLVPLHSF</sequence>
<name>A0AAV5K4C7_9ROSI</name>
<keyword evidence="2" id="KW-1185">Reference proteome</keyword>
<evidence type="ECO:0000313" key="1">
    <source>
        <dbReference type="EMBL" id="GKV18442.1"/>
    </source>
</evidence>